<dbReference type="PATRIC" id="fig|1227498.3.peg.539"/>
<dbReference type="OrthoDB" id="186005at2157"/>
<protein>
    <submittedName>
        <fullName evidence="2">Uncharacterized protein</fullName>
    </submittedName>
</protein>
<dbReference type="STRING" id="1227498.C492_02657"/>
<feature type="region of interest" description="Disordered" evidence="1">
    <location>
        <begin position="118"/>
        <end position="152"/>
    </location>
</feature>
<gene>
    <name evidence="2" type="ORF">C492_02657</name>
</gene>
<dbReference type="AlphaFoldDB" id="L9XVQ4"/>
<dbReference type="RefSeq" id="WP_008420233.1">
    <property type="nucleotide sequence ID" value="NZ_AOIA01000021.1"/>
</dbReference>
<evidence type="ECO:0000256" key="1">
    <source>
        <dbReference type="SAM" id="MobiDB-lite"/>
    </source>
</evidence>
<dbReference type="Proteomes" id="UP000011531">
    <property type="component" value="Unassembled WGS sequence"/>
</dbReference>
<sequence>MATDESEADAKPETALTDSELEALHEVELGLEWLQRAQGCLLEFHHATGHGMDHLDDAERLLRAGGHEALADAVRTELLPHGVVDGDRWSYDVLEDFQGTLLAETAALEARVRQELADGRRHVPERRQERRWKERADRARPKATERASRDDE</sequence>
<dbReference type="EMBL" id="AOIA01000021">
    <property type="protein sequence ID" value="ELY65855.1"/>
    <property type="molecule type" value="Genomic_DNA"/>
</dbReference>
<evidence type="ECO:0000313" key="3">
    <source>
        <dbReference type="Proteomes" id="UP000011531"/>
    </source>
</evidence>
<comment type="caution">
    <text evidence="2">The sequence shown here is derived from an EMBL/GenBank/DDBJ whole genome shotgun (WGS) entry which is preliminary data.</text>
</comment>
<keyword evidence="3" id="KW-1185">Reference proteome</keyword>
<name>L9XVQ4_9EURY</name>
<organism evidence="2 3">
    <name type="scientific">Natronococcus jeotgali DSM 18795</name>
    <dbReference type="NCBI Taxonomy" id="1227498"/>
    <lineage>
        <taxon>Archaea</taxon>
        <taxon>Methanobacteriati</taxon>
        <taxon>Methanobacteriota</taxon>
        <taxon>Stenosarchaea group</taxon>
        <taxon>Halobacteria</taxon>
        <taxon>Halobacteriales</taxon>
        <taxon>Natrialbaceae</taxon>
        <taxon>Natronococcus</taxon>
    </lineage>
</organism>
<evidence type="ECO:0000313" key="2">
    <source>
        <dbReference type="EMBL" id="ELY65855.1"/>
    </source>
</evidence>
<accession>L9XVQ4</accession>
<proteinExistence type="predicted"/>
<reference evidence="2 3" key="1">
    <citation type="journal article" date="2014" name="PLoS Genet.">
        <title>Phylogenetically driven sequencing of extremely halophilic archaea reveals strategies for static and dynamic osmo-response.</title>
        <authorList>
            <person name="Becker E.A."/>
            <person name="Seitzer P.M."/>
            <person name="Tritt A."/>
            <person name="Larsen D."/>
            <person name="Krusor M."/>
            <person name="Yao A.I."/>
            <person name="Wu D."/>
            <person name="Madern D."/>
            <person name="Eisen J.A."/>
            <person name="Darling A.E."/>
            <person name="Facciotti M.T."/>
        </authorList>
    </citation>
    <scope>NUCLEOTIDE SEQUENCE [LARGE SCALE GENOMIC DNA]</scope>
    <source>
        <strain evidence="2 3">DSM 18795</strain>
    </source>
</reference>